<dbReference type="EMBL" id="JAGPNL010000003">
    <property type="protein sequence ID" value="MBQ0827437.1"/>
    <property type="molecule type" value="Genomic_DNA"/>
</dbReference>
<proteinExistence type="predicted"/>
<organism evidence="2 3">
    <name type="scientific">Streptomyces tagetis</name>
    <dbReference type="NCBI Taxonomy" id="2820809"/>
    <lineage>
        <taxon>Bacteria</taxon>
        <taxon>Bacillati</taxon>
        <taxon>Actinomycetota</taxon>
        <taxon>Actinomycetes</taxon>
        <taxon>Kitasatosporales</taxon>
        <taxon>Streptomycetaceae</taxon>
        <taxon>Streptomyces</taxon>
    </lineage>
</organism>
<name>A0A940XHC5_9ACTN</name>
<dbReference type="AlphaFoldDB" id="A0A940XHC5"/>
<feature type="transmembrane region" description="Helical" evidence="1">
    <location>
        <begin position="53"/>
        <end position="75"/>
    </location>
</feature>
<accession>A0A940XHC5</accession>
<keyword evidence="1" id="KW-1133">Transmembrane helix</keyword>
<protein>
    <submittedName>
        <fullName evidence="2">Uncharacterized protein</fullName>
    </submittedName>
</protein>
<gene>
    <name evidence="2" type="ORF">J5Y05_13065</name>
</gene>
<evidence type="ECO:0000313" key="2">
    <source>
        <dbReference type="EMBL" id="MBQ0827437.1"/>
    </source>
</evidence>
<keyword evidence="3" id="KW-1185">Reference proteome</keyword>
<dbReference type="RefSeq" id="WP_210871821.1">
    <property type="nucleotide sequence ID" value="NZ_JAGPNL010000003.1"/>
</dbReference>
<dbReference type="Proteomes" id="UP000677875">
    <property type="component" value="Unassembled WGS sequence"/>
</dbReference>
<comment type="caution">
    <text evidence="2">The sequence shown here is derived from an EMBL/GenBank/DDBJ whole genome shotgun (WGS) entry which is preliminary data.</text>
</comment>
<reference evidence="2" key="1">
    <citation type="submission" date="2021-04" db="EMBL/GenBank/DDBJ databases">
        <title>Genome seq and assembly of Streptomyces sp. RG38.</title>
        <authorList>
            <person name="Chhetri G."/>
        </authorList>
    </citation>
    <scope>NUCLEOTIDE SEQUENCE</scope>
    <source>
        <strain evidence="2">RG38</strain>
    </source>
</reference>
<keyword evidence="1" id="KW-0472">Membrane</keyword>
<evidence type="ECO:0000256" key="1">
    <source>
        <dbReference type="SAM" id="Phobius"/>
    </source>
</evidence>
<keyword evidence="1" id="KW-0812">Transmembrane</keyword>
<evidence type="ECO:0000313" key="3">
    <source>
        <dbReference type="Proteomes" id="UP000677875"/>
    </source>
</evidence>
<sequence>MTRNALTCGGCAVSAVGAGTALTLWGTSSRTRRHLGQGFENEGMDLGAAVTELPFVFLAGALLPALAWAAAAWLLTRGRRRSADLDR</sequence>